<proteinExistence type="predicted"/>
<evidence type="ECO:0000313" key="1">
    <source>
        <dbReference type="EMBL" id="JAS86720.1"/>
    </source>
</evidence>
<name>A0A1B6III3_9HEMI</name>
<accession>A0A1B6III3</accession>
<organism evidence="1">
    <name type="scientific">Homalodisca liturata</name>
    <dbReference type="NCBI Taxonomy" id="320908"/>
    <lineage>
        <taxon>Eukaryota</taxon>
        <taxon>Metazoa</taxon>
        <taxon>Ecdysozoa</taxon>
        <taxon>Arthropoda</taxon>
        <taxon>Hexapoda</taxon>
        <taxon>Insecta</taxon>
        <taxon>Pterygota</taxon>
        <taxon>Neoptera</taxon>
        <taxon>Paraneoptera</taxon>
        <taxon>Hemiptera</taxon>
        <taxon>Auchenorrhyncha</taxon>
        <taxon>Membracoidea</taxon>
        <taxon>Cicadellidae</taxon>
        <taxon>Cicadellinae</taxon>
        <taxon>Proconiini</taxon>
        <taxon>Homalodisca</taxon>
    </lineage>
</organism>
<reference evidence="1" key="1">
    <citation type="submission" date="2015-11" db="EMBL/GenBank/DDBJ databases">
        <title>De novo transcriptome assembly of four potential Pierce s Disease insect vectors from Arizona vineyards.</title>
        <authorList>
            <person name="Tassone E.E."/>
        </authorList>
    </citation>
    <scope>NUCLEOTIDE SEQUENCE</scope>
</reference>
<dbReference type="EMBL" id="GECU01020986">
    <property type="protein sequence ID" value="JAS86720.1"/>
    <property type="molecule type" value="Transcribed_RNA"/>
</dbReference>
<protein>
    <submittedName>
        <fullName evidence="1">Uncharacterized protein</fullName>
    </submittedName>
</protein>
<dbReference type="AlphaFoldDB" id="A0A1B6III3"/>
<gene>
    <name evidence="1" type="ORF">g.1633</name>
</gene>
<sequence length="114" mass="13296">MGEDEERIDGYFRFCKEEFHKMLKFVEEDTRKNSDWRETISFKEQLAICACARQRILKNHSQSDDQTISYMQTKGFLCALAHFLKLGSNFFVRLSTAVCASLYNIKSILPNLLS</sequence>